<dbReference type="InterPro" id="IPR011990">
    <property type="entry name" value="TPR-like_helical_dom_sf"/>
</dbReference>
<evidence type="ECO:0000259" key="2">
    <source>
        <dbReference type="Pfam" id="PF01471"/>
    </source>
</evidence>
<name>A0A1J0VCC2_9GAMM</name>
<sequence>MINKRLLFILLLLGNVALASADYNDAMHSFEEQEYRQALRGFSSLAVAGDADAQYMLGRLYEAGNGTPQDFVAAHKWYNIAASRGHRHAAAARDAVATRMTRQQIADAQQAARAWQPGSVVSPEASTSVEMLSDRERVAGIQRELNQLGYDAGPADGLIGSRTRNAIRDYQGTVGLPQDGLVTTTLLERLRNESSSPAPSSSAEQAMRAVLEDSFRDGDFRRDPAWTVLSGRFDVDDRGLRSIVQKPRAVGSETPTEQPRRREEELGLAVLQLILEQAGGLPPRATETTPVPEVEFAEPARIFVEAPVGNDFALEMELASYQRPGSLELGVFQGSQPGGGYRLVYNPGARPGLSLVRLTSEGGEVIASSEGTLDLEDGRFHTLNWSRNVDGGMEVRVDGRRVIQARDLHLRQGFRGFVLVNYGGEYSLRRVRLDG</sequence>
<dbReference type="KEGG" id="hsi:BOX17_00995"/>
<dbReference type="SUPFAM" id="SSF47090">
    <property type="entry name" value="PGBD-like"/>
    <property type="match status" value="1"/>
</dbReference>
<dbReference type="Pfam" id="PF01471">
    <property type="entry name" value="PG_binding_1"/>
    <property type="match status" value="1"/>
</dbReference>
<protein>
    <recommendedName>
        <fullName evidence="2">Peptidoglycan binding-like domain-containing protein</fullName>
    </recommendedName>
</protein>
<dbReference type="EMBL" id="CP018139">
    <property type="protein sequence ID" value="APE29655.1"/>
    <property type="molecule type" value="Genomic_DNA"/>
</dbReference>
<dbReference type="Pfam" id="PF08238">
    <property type="entry name" value="Sel1"/>
    <property type="match status" value="1"/>
</dbReference>
<evidence type="ECO:0000256" key="1">
    <source>
        <dbReference type="SAM" id="SignalP"/>
    </source>
</evidence>
<keyword evidence="4" id="KW-1185">Reference proteome</keyword>
<feature type="domain" description="Peptidoglycan binding-like" evidence="2">
    <location>
        <begin position="135"/>
        <end position="190"/>
    </location>
</feature>
<dbReference type="InterPro" id="IPR006597">
    <property type="entry name" value="Sel1-like"/>
</dbReference>
<evidence type="ECO:0000313" key="4">
    <source>
        <dbReference type="Proteomes" id="UP000181985"/>
    </source>
</evidence>
<dbReference type="SUPFAM" id="SSF81901">
    <property type="entry name" value="HCP-like"/>
    <property type="match status" value="1"/>
</dbReference>
<accession>A0A1J0VCC2</accession>
<organism evidence="3 4">
    <name type="scientific">Halomonas aestuarii</name>
    <dbReference type="NCBI Taxonomy" id="1897729"/>
    <lineage>
        <taxon>Bacteria</taxon>
        <taxon>Pseudomonadati</taxon>
        <taxon>Pseudomonadota</taxon>
        <taxon>Gammaproteobacteria</taxon>
        <taxon>Oceanospirillales</taxon>
        <taxon>Halomonadaceae</taxon>
        <taxon>Halomonas</taxon>
    </lineage>
</organism>
<evidence type="ECO:0000313" key="3">
    <source>
        <dbReference type="EMBL" id="APE29655.1"/>
    </source>
</evidence>
<feature type="signal peptide" evidence="1">
    <location>
        <begin position="1"/>
        <end position="21"/>
    </location>
</feature>
<gene>
    <name evidence="3" type="ORF">BOX17_00995</name>
</gene>
<dbReference type="InterPro" id="IPR036366">
    <property type="entry name" value="PGBDSf"/>
</dbReference>
<proteinExistence type="predicted"/>
<dbReference type="InterPro" id="IPR002477">
    <property type="entry name" value="Peptidoglycan-bd-like"/>
</dbReference>
<dbReference type="Gene3D" id="1.25.40.10">
    <property type="entry name" value="Tetratricopeptide repeat domain"/>
    <property type="match status" value="1"/>
</dbReference>
<dbReference type="AlphaFoldDB" id="A0A1J0VCC2"/>
<dbReference type="Gene3D" id="1.10.101.10">
    <property type="entry name" value="PGBD-like superfamily/PGBD"/>
    <property type="match status" value="1"/>
</dbReference>
<dbReference type="InterPro" id="IPR036365">
    <property type="entry name" value="PGBD-like_sf"/>
</dbReference>
<dbReference type="SMART" id="SM00671">
    <property type="entry name" value="SEL1"/>
    <property type="match status" value="1"/>
</dbReference>
<dbReference type="RefSeq" id="WP_071941642.1">
    <property type="nucleotide sequence ID" value="NZ_CP018139.1"/>
</dbReference>
<keyword evidence="1" id="KW-0732">Signal</keyword>
<dbReference type="OrthoDB" id="2080452at2"/>
<reference evidence="4" key="1">
    <citation type="submission" date="2016-11" db="EMBL/GenBank/DDBJ databases">
        <title>Halolamina sediminis sp. nov., an extremely halophilic archaeon isolated from solar salt.</title>
        <authorList>
            <person name="Koh H.-W."/>
            <person name="Rani S."/>
            <person name="Park S.-J."/>
        </authorList>
    </citation>
    <scope>NUCLEOTIDE SEQUENCE [LARGE SCALE GENOMIC DNA]</scope>
    <source>
        <strain evidence="4">Hb3</strain>
    </source>
</reference>
<dbReference type="Proteomes" id="UP000181985">
    <property type="component" value="Chromosome"/>
</dbReference>
<feature type="chain" id="PRO_5013108467" description="Peptidoglycan binding-like domain-containing protein" evidence="1">
    <location>
        <begin position="22"/>
        <end position="435"/>
    </location>
</feature>